<evidence type="ECO:0000313" key="2">
    <source>
        <dbReference type="EMBL" id="CUS21927.1"/>
    </source>
</evidence>
<feature type="compositionally biased region" description="Polar residues" evidence="1">
    <location>
        <begin position="92"/>
        <end position="109"/>
    </location>
</feature>
<feature type="compositionally biased region" description="Acidic residues" evidence="1">
    <location>
        <begin position="153"/>
        <end position="163"/>
    </location>
</feature>
<feature type="compositionally biased region" description="Basic and acidic residues" evidence="1">
    <location>
        <begin position="1"/>
        <end position="17"/>
    </location>
</feature>
<feature type="compositionally biased region" description="Polar residues" evidence="1">
    <location>
        <begin position="410"/>
        <end position="424"/>
    </location>
</feature>
<feature type="region of interest" description="Disordered" evidence="1">
    <location>
        <begin position="73"/>
        <end position="109"/>
    </location>
</feature>
<accession>A0A0P1KPH4</accession>
<feature type="compositionally biased region" description="Basic and acidic residues" evidence="1">
    <location>
        <begin position="306"/>
        <end position="316"/>
    </location>
</feature>
<feature type="compositionally biased region" description="Polar residues" evidence="1">
    <location>
        <begin position="462"/>
        <end position="475"/>
    </location>
</feature>
<name>A0A0P1KPH4_9SACH</name>
<feature type="compositionally biased region" description="Polar residues" evidence="1">
    <location>
        <begin position="210"/>
        <end position="237"/>
    </location>
</feature>
<feature type="compositionally biased region" description="Polar residues" evidence="1">
    <location>
        <begin position="347"/>
        <end position="372"/>
    </location>
</feature>
<proteinExistence type="predicted"/>
<evidence type="ECO:0000313" key="3">
    <source>
        <dbReference type="Proteomes" id="UP000236544"/>
    </source>
</evidence>
<feature type="compositionally biased region" description="Polar residues" evidence="1">
    <location>
        <begin position="384"/>
        <end position="397"/>
    </location>
</feature>
<feature type="compositionally biased region" description="Basic and acidic residues" evidence="1">
    <location>
        <begin position="80"/>
        <end position="91"/>
    </location>
</feature>
<feature type="region of interest" description="Disordered" evidence="1">
    <location>
        <begin position="635"/>
        <end position="723"/>
    </location>
</feature>
<feature type="compositionally biased region" description="Basic and acidic residues" evidence="1">
    <location>
        <begin position="436"/>
        <end position="461"/>
    </location>
</feature>
<dbReference type="Proteomes" id="UP000236544">
    <property type="component" value="Unassembled WGS sequence"/>
</dbReference>
<feature type="compositionally biased region" description="Basic residues" evidence="1">
    <location>
        <begin position="589"/>
        <end position="600"/>
    </location>
</feature>
<feature type="region of interest" description="Disordered" evidence="1">
    <location>
        <begin position="143"/>
        <end position="263"/>
    </location>
</feature>
<feature type="compositionally biased region" description="Low complexity" evidence="1">
    <location>
        <begin position="647"/>
        <end position="664"/>
    </location>
</feature>
<protein>
    <submittedName>
        <fullName evidence="2">LAQU0S04e04038g1_1</fullName>
    </submittedName>
</protein>
<feature type="compositionally biased region" description="Polar residues" evidence="1">
    <location>
        <begin position="522"/>
        <end position="540"/>
    </location>
</feature>
<gene>
    <name evidence="2" type="ORF">LAQU0_S04e04038g</name>
</gene>
<feature type="region of interest" description="Disordered" evidence="1">
    <location>
        <begin position="306"/>
        <end position="497"/>
    </location>
</feature>
<reference evidence="3" key="1">
    <citation type="submission" date="2015-10" db="EMBL/GenBank/DDBJ databases">
        <authorList>
            <person name="Devillers H."/>
        </authorList>
    </citation>
    <scope>NUCLEOTIDE SEQUENCE [LARGE SCALE GENOMIC DNA]</scope>
</reference>
<feature type="compositionally biased region" description="Basic and acidic residues" evidence="1">
    <location>
        <begin position="667"/>
        <end position="679"/>
    </location>
</feature>
<keyword evidence="3" id="KW-1185">Reference proteome</keyword>
<feature type="compositionally biased region" description="Basic residues" evidence="1">
    <location>
        <begin position="485"/>
        <end position="495"/>
    </location>
</feature>
<feature type="compositionally biased region" description="Polar residues" evidence="1">
    <location>
        <begin position="563"/>
        <end position="588"/>
    </location>
</feature>
<dbReference type="AlphaFoldDB" id="A0A0P1KPH4"/>
<dbReference type="OrthoDB" id="3995855at2759"/>
<feature type="region of interest" description="Disordered" evidence="1">
    <location>
        <begin position="509"/>
        <end position="616"/>
    </location>
</feature>
<evidence type="ECO:0000256" key="1">
    <source>
        <dbReference type="SAM" id="MobiDB-lite"/>
    </source>
</evidence>
<dbReference type="EMBL" id="LN890563">
    <property type="protein sequence ID" value="CUS21927.1"/>
    <property type="molecule type" value="Genomic_DNA"/>
</dbReference>
<sequence length="723" mass="78570">MDYKEKDAVPKIPERPKKPVPAIPIKRPVRTRTTGALHQVPSVPLARPQRRHTEKQLNTVMQATQDQLEQMKTMISKPMGRTDRTSTKEETMSSNHMYSPAGSSTTSIGRNEHEEFRVGKEIAASISPGSLMLGELSVGDEDYVKQSSLDTSEGNEQESENELETTLAEEGSRHSAQNPTETCTEEPETLSNAVKITEAPAEELSEPGISETSSDPSNKTIEKSSTTVDEKLASSSPKKPPTALGIEEESPHASKPSEQASEIYCTVDPKEVLRESKLKGNELVPETKGVQGVNILQDEIEEIGKVDEFSKKHPESPAKTYESSEQLADTKGVKIEPMGVSEFQVKESPQASLVELTNETDMPEQNPNQESVQPLMKNRELGSETKSSASGAKSSENQTDENEVSPETIKGSSENVMNDANNPLTEHGTPNLAGKLEYERKTLKLPVKERELVDCEEKKTNEGTSNEGHVSQSSEVGAPQIPQRPSKRPPPKKPSSKIAAFQALLKQQQLNDVSKTKDKQIDSGNSLLSGKRANITSNLNGIFGLPGMTSGTVPSQRPLARQQPDSDGDTQGSKPLASSQGSTPPGTQRRTRGPKGRKLPAHIANVEKVETSMKTNEIQVVKTWSLQFQKATLGYSRGDNKSFTEPSDSGLASSSTSRSMSEASEVLDGRDVIGEREVADPYDSQNDLGGVAYKSLDDKKELSQSPESMQSGPVEADGDQESR</sequence>
<feature type="region of interest" description="Disordered" evidence="1">
    <location>
        <begin position="1"/>
        <end position="52"/>
    </location>
</feature>
<organism evidence="2 3">
    <name type="scientific">Lachancea quebecensis</name>
    <dbReference type="NCBI Taxonomy" id="1654605"/>
    <lineage>
        <taxon>Eukaryota</taxon>
        <taxon>Fungi</taxon>
        <taxon>Dikarya</taxon>
        <taxon>Ascomycota</taxon>
        <taxon>Saccharomycotina</taxon>
        <taxon>Saccharomycetes</taxon>
        <taxon>Saccharomycetales</taxon>
        <taxon>Saccharomycetaceae</taxon>
        <taxon>Lachancea</taxon>
    </lineage>
</organism>